<feature type="compositionally biased region" description="Basic residues" evidence="1">
    <location>
        <begin position="66"/>
        <end position="92"/>
    </location>
</feature>
<evidence type="ECO:0000313" key="2">
    <source>
        <dbReference type="EMBL" id="VAW81306.1"/>
    </source>
</evidence>
<sequence length="92" mass="10292">MSKKHTEEVADDSQLEAEQSRRDFLKTAGKFAVYTPPAVMLLMKPSYATLSKSYNGRPGHGDKPKMGRHGKPKMGHRGKSKMGHRGKRKMGH</sequence>
<dbReference type="AlphaFoldDB" id="A0A3B0ZKQ9"/>
<reference evidence="2" key="1">
    <citation type="submission" date="2018-06" db="EMBL/GenBank/DDBJ databases">
        <authorList>
            <person name="Zhirakovskaya E."/>
        </authorList>
    </citation>
    <scope>NUCLEOTIDE SEQUENCE</scope>
</reference>
<dbReference type="EMBL" id="UOFK01000255">
    <property type="protein sequence ID" value="VAW81306.1"/>
    <property type="molecule type" value="Genomic_DNA"/>
</dbReference>
<evidence type="ECO:0000256" key="1">
    <source>
        <dbReference type="SAM" id="MobiDB-lite"/>
    </source>
</evidence>
<dbReference type="PROSITE" id="PS51318">
    <property type="entry name" value="TAT"/>
    <property type="match status" value="1"/>
</dbReference>
<dbReference type="InterPro" id="IPR006311">
    <property type="entry name" value="TAT_signal"/>
</dbReference>
<feature type="region of interest" description="Disordered" evidence="1">
    <location>
        <begin position="50"/>
        <end position="92"/>
    </location>
</feature>
<proteinExistence type="predicted"/>
<organism evidence="2">
    <name type="scientific">hydrothermal vent metagenome</name>
    <dbReference type="NCBI Taxonomy" id="652676"/>
    <lineage>
        <taxon>unclassified sequences</taxon>
        <taxon>metagenomes</taxon>
        <taxon>ecological metagenomes</taxon>
    </lineage>
</organism>
<name>A0A3B0ZKQ9_9ZZZZ</name>
<protein>
    <submittedName>
        <fullName evidence="2">Uncharacterized protein</fullName>
    </submittedName>
</protein>
<accession>A0A3B0ZKQ9</accession>
<gene>
    <name evidence="2" type="ORF">MNBD_GAMMA13-405</name>
</gene>
<feature type="region of interest" description="Disordered" evidence="1">
    <location>
        <begin position="1"/>
        <end position="21"/>
    </location>
</feature>